<evidence type="ECO:0000313" key="3">
    <source>
        <dbReference type="Proteomes" id="UP001642464"/>
    </source>
</evidence>
<dbReference type="Proteomes" id="UP001642464">
    <property type="component" value="Unassembled WGS sequence"/>
</dbReference>
<name>A0ABP0M1G7_9DINO</name>
<keyword evidence="3" id="KW-1185">Reference proteome</keyword>
<feature type="compositionally biased region" description="Acidic residues" evidence="1">
    <location>
        <begin position="162"/>
        <end position="173"/>
    </location>
</feature>
<feature type="compositionally biased region" description="Basic and acidic residues" evidence="1">
    <location>
        <begin position="175"/>
        <end position="198"/>
    </location>
</feature>
<comment type="caution">
    <text evidence="2">The sequence shown here is derived from an EMBL/GenBank/DDBJ whole genome shotgun (WGS) entry which is preliminary data.</text>
</comment>
<organism evidence="2 3">
    <name type="scientific">Durusdinium trenchii</name>
    <dbReference type="NCBI Taxonomy" id="1381693"/>
    <lineage>
        <taxon>Eukaryota</taxon>
        <taxon>Sar</taxon>
        <taxon>Alveolata</taxon>
        <taxon>Dinophyceae</taxon>
        <taxon>Suessiales</taxon>
        <taxon>Symbiodiniaceae</taxon>
        <taxon>Durusdinium</taxon>
    </lineage>
</organism>
<feature type="region of interest" description="Disordered" evidence="1">
    <location>
        <begin position="158"/>
        <end position="235"/>
    </location>
</feature>
<dbReference type="EMBL" id="CAXAMM010019291">
    <property type="protein sequence ID" value="CAK9045341.1"/>
    <property type="molecule type" value="Genomic_DNA"/>
</dbReference>
<proteinExistence type="predicted"/>
<feature type="compositionally biased region" description="Acidic residues" evidence="1">
    <location>
        <begin position="200"/>
        <end position="209"/>
    </location>
</feature>
<evidence type="ECO:0000256" key="1">
    <source>
        <dbReference type="SAM" id="MobiDB-lite"/>
    </source>
</evidence>
<accession>A0ABP0M1G7</accession>
<sequence>MSDVLALTEMPELEADTLELRQMRTEELADETSHHWALQDADGTRHVLPRWISGILEISVCQHVTESESWQKTLEKRANMGRNLTGRQREKYEAWRLRREPRFIFSKDAKVLVTESSRVNDECIALQLHLSDEPKDLKVTAANGEQYQLVLLRGPAAKDIDGMPEDQDEDPVSDLEQKGEARNDEMADKEQDMDRALQDDVVEDEDQEQGCEVLLSSDEELPNLGLEAIEQDPAD</sequence>
<protein>
    <submittedName>
        <fullName evidence="2">Uncharacterized protein</fullName>
    </submittedName>
</protein>
<gene>
    <name evidence="2" type="ORF">SCF082_LOCUS25619</name>
</gene>
<reference evidence="2 3" key="1">
    <citation type="submission" date="2024-02" db="EMBL/GenBank/DDBJ databases">
        <authorList>
            <person name="Chen Y."/>
            <person name="Shah S."/>
            <person name="Dougan E. K."/>
            <person name="Thang M."/>
            <person name="Chan C."/>
        </authorList>
    </citation>
    <scope>NUCLEOTIDE SEQUENCE [LARGE SCALE GENOMIC DNA]</scope>
</reference>
<evidence type="ECO:0000313" key="2">
    <source>
        <dbReference type="EMBL" id="CAK9045341.1"/>
    </source>
</evidence>